<evidence type="ECO:0000256" key="2">
    <source>
        <dbReference type="ARBA" id="ARBA00022737"/>
    </source>
</evidence>
<evidence type="ECO:0000313" key="6">
    <source>
        <dbReference type="WBParaSite" id="SBAD_0001039301-mRNA-1"/>
    </source>
</evidence>
<dbReference type="InterPro" id="IPR015943">
    <property type="entry name" value="WD40/YVTN_repeat-like_dom_sf"/>
</dbReference>
<gene>
    <name evidence="4" type="ORF">SBAD_LOCUS10037</name>
</gene>
<dbReference type="GO" id="GO:0000724">
    <property type="term" value="P:double-strand break repair via homologous recombination"/>
    <property type="evidence" value="ECO:0007669"/>
    <property type="project" value="TreeGrafter"/>
</dbReference>
<accession>A0A183J2D9</accession>
<proteinExistence type="predicted"/>
<dbReference type="SMART" id="SM00320">
    <property type="entry name" value="WD40"/>
    <property type="match status" value="5"/>
</dbReference>
<dbReference type="SUPFAM" id="SSF50978">
    <property type="entry name" value="WD40 repeat-like"/>
    <property type="match status" value="1"/>
</dbReference>
<dbReference type="WBParaSite" id="SBAD_0001039301-mRNA-1">
    <property type="protein sequence ID" value="SBAD_0001039301-mRNA-1"/>
    <property type="gene ID" value="SBAD_0001039301"/>
</dbReference>
<dbReference type="PANTHER" id="PTHR19862:SF14">
    <property type="entry name" value="WD REPEAT-CONTAINING PROTEIN 48"/>
    <property type="match status" value="1"/>
</dbReference>
<dbReference type="PROSITE" id="PS50294">
    <property type="entry name" value="WD_REPEATS_REGION"/>
    <property type="match status" value="5"/>
</dbReference>
<sequence>MQKGPSGIPRKRIQLSYVIRDEVESRHRSGVNALQYDPSLSRLFSASRDSVIRIWNVHSKQDPYVASMEHHTDWVNDILLCCGGRHLISASSDTTVKVWNAHKGFCMSTLRTHKDYVKALAYAKEKEHVASAGFDHAIFLWDVNTLTALTALNNTVTTSALNGCKNSVYALAMNPSGSVLVSGSTEKIIRVWDPRTCQKIMKLRGHTDTVKSVVLSRDGTLCLSGGSDGSIRLWHLGMQRCITTIWCHGEGIWSLQVTCFTS</sequence>
<evidence type="ECO:0000313" key="4">
    <source>
        <dbReference type="EMBL" id="VDP28367.1"/>
    </source>
</evidence>
<dbReference type="Gene3D" id="2.130.10.10">
    <property type="entry name" value="YVTN repeat-like/Quinoprotein amine dehydrogenase"/>
    <property type="match status" value="2"/>
</dbReference>
<dbReference type="EMBL" id="UZAM01013516">
    <property type="protein sequence ID" value="VDP28367.1"/>
    <property type="molecule type" value="Genomic_DNA"/>
</dbReference>
<dbReference type="PRINTS" id="PR00320">
    <property type="entry name" value="GPROTEINBRPT"/>
</dbReference>
<dbReference type="InterPro" id="IPR051246">
    <property type="entry name" value="WDR48"/>
</dbReference>
<keyword evidence="2" id="KW-0677">Repeat</keyword>
<feature type="repeat" description="WD" evidence="3">
    <location>
        <begin position="24"/>
        <end position="65"/>
    </location>
</feature>
<dbReference type="GO" id="GO:0043130">
    <property type="term" value="F:ubiquitin binding"/>
    <property type="evidence" value="ECO:0007669"/>
    <property type="project" value="TreeGrafter"/>
</dbReference>
<reference evidence="6" key="1">
    <citation type="submission" date="2016-06" db="UniProtKB">
        <authorList>
            <consortium name="WormBaseParasite"/>
        </authorList>
    </citation>
    <scope>IDENTIFICATION</scope>
</reference>
<dbReference type="InterPro" id="IPR036322">
    <property type="entry name" value="WD40_repeat_dom_sf"/>
</dbReference>
<feature type="repeat" description="WD" evidence="3">
    <location>
        <begin position="161"/>
        <end position="202"/>
    </location>
</feature>
<name>A0A183J2D9_9BILA</name>
<keyword evidence="5" id="KW-1185">Reference proteome</keyword>
<feature type="repeat" description="WD" evidence="3">
    <location>
        <begin position="203"/>
        <end position="244"/>
    </location>
</feature>
<evidence type="ECO:0000256" key="1">
    <source>
        <dbReference type="ARBA" id="ARBA00022574"/>
    </source>
</evidence>
<dbReference type="InterPro" id="IPR020472">
    <property type="entry name" value="WD40_PAC1"/>
</dbReference>
<dbReference type="CDD" id="cd00200">
    <property type="entry name" value="WD40"/>
    <property type="match status" value="1"/>
</dbReference>
<dbReference type="PROSITE" id="PS50082">
    <property type="entry name" value="WD_REPEATS_2"/>
    <property type="match status" value="5"/>
</dbReference>
<dbReference type="InterPro" id="IPR001680">
    <property type="entry name" value="WD40_rpt"/>
</dbReference>
<keyword evidence="1 3" id="KW-0853">WD repeat</keyword>
<dbReference type="FunFam" id="2.130.10.10:FF:000543">
    <property type="entry name" value="WD repeat-containing protein 48 homolog"/>
    <property type="match status" value="1"/>
</dbReference>
<evidence type="ECO:0000313" key="5">
    <source>
        <dbReference type="Proteomes" id="UP000270296"/>
    </source>
</evidence>
<dbReference type="PANTHER" id="PTHR19862">
    <property type="entry name" value="WD REPEAT-CONTAINING PROTEIN 48"/>
    <property type="match status" value="1"/>
</dbReference>
<feature type="repeat" description="WD" evidence="3">
    <location>
        <begin position="68"/>
        <end position="109"/>
    </location>
</feature>
<dbReference type="Pfam" id="PF00400">
    <property type="entry name" value="WD40"/>
    <property type="match status" value="5"/>
</dbReference>
<organism evidence="6">
    <name type="scientific">Soboliphyme baturini</name>
    <dbReference type="NCBI Taxonomy" id="241478"/>
    <lineage>
        <taxon>Eukaryota</taxon>
        <taxon>Metazoa</taxon>
        <taxon>Ecdysozoa</taxon>
        <taxon>Nematoda</taxon>
        <taxon>Enoplea</taxon>
        <taxon>Dorylaimia</taxon>
        <taxon>Dioctophymatida</taxon>
        <taxon>Dioctophymatoidea</taxon>
        <taxon>Soboliphymatidae</taxon>
        <taxon>Soboliphyme</taxon>
    </lineage>
</organism>
<dbReference type="AlphaFoldDB" id="A0A183J2D9"/>
<reference evidence="4 5" key="2">
    <citation type="submission" date="2018-11" db="EMBL/GenBank/DDBJ databases">
        <authorList>
            <consortium name="Pathogen Informatics"/>
        </authorList>
    </citation>
    <scope>NUCLEOTIDE SEQUENCE [LARGE SCALE GENOMIC DNA]</scope>
</reference>
<protein>
    <submittedName>
        <fullName evidence="6">WD_REPEATS_REGION domain-containing protein</fullName>
    </submittedName>
</protein>
<dbReference type="OrthoDB" id="5826186at2759"/>
<feature type="repeat" description="WD" evidence="3">
    <location>
        <begin position="110"/>
        <end position="151"/>
    </location>
</feature>
<dbReference type="Proteomes" id="UP000270296">
    <property type="component" value="Unassembled WGS sequence"/>
</dbReference>
<evidence type="ECO:0000256" key="3">
    <source>
        <dbReference type="PROSITE-ProRule" id="PRU00221"/>
    </source>
</evidence>
<dbReference type="PROSITE" id="PS00678">
    <property type="entry name" value="WD_REPEATS_1"/>
    <property type="match status" value="2"/>
</dbReference>
<dbReference type="InterPro" id="IPR019775">
    <property type="entry name" value="WD40_repeat_CS"/>
</dbReference>